<evidence type="ECO:0000313" key="2">
    <source>
        <dbReference type="EMBL" id="AZL59844.1"/>
    </source>
</evidence>
<organism evidence="2 3">
    <name type="scientific">Tabrizicola piscis</name>
    <dbReference type="NCBI Taxonomy" id="2494374"/>
    <lineage>
        <taxon>Bacteria</taxon>
        <taxon>Pseudomonadati</taxon>
        <taxon>Pseudomonadota</taxon>
        <taxon>Alphaproteobacteria</taxon>
        <taxon>Rhodobacterales</taxon>
        <taxon>Paracoccaceae</taxon>
        <taxon>Tabrizicola</taxon>
    </lineage>
</organism>
<sequence length="132" mass="14378">MPFDFAPDPIARTKSARGKTNYLAGLAAEAAVARRYEDRGIPICARRWRGLTGEIDLIGRSGDEVIFVEVKQSRTHDLAASHISQAQIARIFVTVDEFLAGEPKGLLTDVRIDLALVDGQGRIEVVENAFAG</sequence>
<dbReference type="EMBL" id="CP034328">
    <property type="protein sequence ID" value="AZL59844.1"/>
    <property type="molecule type" value="Genomic_DNA"/>
</dbReference>
<name>A0A3S8U8B0_9RHOB</name>
<accession>A0A3S8U8B0</accession>
<comment type="similarity">
    <text evidence="1">Belongs to the UPF0102 family.</text>
</comment>
<dbReference type="PANTHER" id="PTHR34039">
    <property type="entry name" value="UPF0102 PROTEIN YRAN"/>
    <property type="match status" value="1"/>
</dbReference>
<evidence type="ECO:0000313" key="3">
    <source>
        <dbReference type="Proteomes" id="UP000282002"/>
    </source>
</evidence>
<evidence type="ECO:0000256" key="1">
    <source>
        <dbReference type="ARBA" id="ARBA00006738"/>
    </source>
</evidence>
<dbReference type="AlphaFoldDB" id="A0A3S8U8B0"/>
<gene>
    <name evidence="2" type="ORF">EI545_13970</name>
</gene>
<dbReference type="PANTHER" id="PTHR34039:SF1">
    <property type="entry name" value="UPF0102 PROTEIN YRAN"/>
    <property type="match status" value="1"/>
</dbReference>
<dbReference type="RefSeq" id="WP_125326039.1">
    <property type="nucleotide sequence ID" value="NZ_CP034328.1"/>
</dbReference>
<dbReference type="Proteomes" id="UP000282002">
    <property type="component" value="Chromosome"/>
</dbReference>
<dbReference type="InterPro" id="IPR011335">
    <property type="entry name" value="Restrct_endonuc-II-like"/>
</dbReference>
<dbReference type="KEGG" id="taw:EI545_13970"/>
<reference evidence="2 3" key="1">
    <citation type="submission" date="2018-12" db="EMBL/GenBank/DDBJ databases">
        <title>Complete genome sequencing of Tabrizicola sp. K13M18.</title>
        <authorList>
            <person name="Bae J.-W."/>
        </authorList>
    </citation>
    <scope>NUCLEOTIDE SEQUENCE [LARGE SCALE GENOMIC DNA]</scope>
    <source>
        <strain evidence="2 3">K13M18</strain>
    </source>
</reference>
<dbReference type="GO" id="GO:0003676">
    <property type="term" value="F:nucleic acid binding"/>
    <property type="evidence" value="ECO:0007669"/>
    <property type="project" value="InterPro"/>
</dbReference>
<keyword evidence="3" id="KW-1185">Reference proteome</keyword>
<dbReference type="SUPFAM" id="SSF52980">
    <property type="entry name" value="Restriction endonuclease-like"/>
    <property type="match status" value="1"/>
</dbReference>
<dbReference type="OrthoDB" id="9812968at2"/>
<protein>
    <submittedName>
        <fullName evidence="2">Uncharacterized protein</fullName>
    </submittedName>
</protein>
<proteinExistence type="inferred from homology"/>
<dbReference type="InterPro" id="IPR011856">
    <property type="entry name" value="tRNA_endonuc-like_dom_sf"/>
</dbReference>
<dbReference type="InterPro" id="IPR003509">
    <property type="entry name" value="UPF0102_YraN-like"/>
</dbReference>
<dbReference type="Pfam" id="PF02021">
    <property type="entry name" value="UPF0102"/>
    <property type="match status" value="1"/>
</dbReference>
<dbReference type="Gene3D" id="3.40.1350.10">
    <property type="match status" value="1"/>
</dbReference>